<feature type="chain" id="PRO_5008041971" evidence="1">
    <location>
        <begin position="27"/>
        <end position="121"/>
    </location>
</feature>
<name>A0A175RKC0_9MICO</name>
<comment type="caution">
    <text evidence="2">The sequence shown here is derived from an EMBL/GenBank/DDBJ whole genome shotgun (WGS) entry which is preliminary data.</text>
</comment>
<accession>A0A175RKC0</accession>
<evidence type="ECO:0000313" key="2">
    <source>
        <dbReference type="EMBL" id="KTR03813.1"/>
    </source>
</evidence>
<feature type="signal peptide" evidence="1">
    <location>
        <begin position="1"/>
        <end position="26"/>
    </location>
</feature>
<evidence type="ECO:0000313" key="3">
    <source>
        <dbReference type="Proteomes" id="UP000078252"/>
    </source>
</evidence>
<dbReference type="RefSeq" id="WP_058726544.1">
    <property type="nucleotide sequence ID" value="NZ_LDQC01000076.1"/>
</dbReference>
<gene>
    <name evidence="2" type="ORF">NS184_13185</name>
</gene>
<dbReference type="EMBL" id="LDQC01000076">
    <property type="protein sequence ID" value="KTR03813.1"/>
    <property type="molecule type" value="Genomic_DNA"/>
</dbReference>
<dbReference type="AlphaFoldDB" id="A0A175RKC0"/>
<dbReference type="Proteomes" id="UP000078252">
    <property type="component" value="Unassembled WGS sequence"/>
</dbReference>
<dbReference type="PATRIC" id="fig|33881.3.peg.3050"/>
<reference evidence="2 3" key="1">
    <citation type="journal article" date="2016" name="Front. Microbiol.">
        <title>Genomic Resource of Rice Seed Associated Bacteria.</title>
        <authorList>
            <person name="Midha S."/>
            <person name="Bansal K."/>
            <person name="Sharma S."/>
            <person name="Kumar N."/>
            <person name="Patil P.P."/>
            <person name="Chaudhry V."/>
            <person name="Patil P.B."/>
        </authorList>
    </citation>
    <scope>NUCLEOTIDE SEQUENCE [LARGE SCALE GENOMIC DNA]</scope>
    <source>
        <strain evidence="2 3">NS184</strain>
    </source>
</reference>
<evidence type="ECO:0000256" key="1">
    <source>
        <dbReference type="SAM" id="SignalP"/>
    </source>
</evidence>
<sequence>MSTKKTALTASLTTAITGFALLGASAAEVPATGHDVADEHAALEALSNEQGRTEIGALIEGDAPVSLLVDAVTGKVLAANILPVQAFVPVLPDCARTVVCTRTDETMSSLPGAASTRTGSR</sequence>
<keyword evidence="1" id="KW-0732">Signal</keyword>
<proteinExistence type="predicted"/>
<organism evidence="2 3">
    <name type="scientific">Curtobacterium luteum</name>
    <dbReference type="NCBI Taxonomy" id="33881"/>
    <lineage>
        <taxon>Bacteria</taxon>
        <taxon>Bacillati</taxon>
        <taxon>Actinomycetota</taxon>
        <taxon>Actinomycetes</taxon>
        <taxon>Micrococcales</taxon>
        <taxon>Microbacteriaceae</taxon>
        <taxon>Curtobacterium</taxon>
    </lineage>
</organism>
<protein>
    <submittedName>
        <fullName evidence="2">Uncharacterized protein</fullName>
    </submittedName>
</protein>